<dbReference type="RefSeq" id="WP_343131905.1">
    <property type="nucleotide sequence ID" value="NZ_JBCITK010000001.1"/>
</dbReference>
<keyword evidence="3" id="KW-1185">Reference proteome</keyword>
<accession>A0ABU9VP25</accession>
<proteinExistence type="predicted"/>
<evidence type="ECO:0000313" key="2">
    <source>
        <dbReference type="EMBL" id="MEN0645332.1"/>
    </source>
</evidence>
<evidence type="ECO:0000259" key="1">
    <source>
        <dbReference type="Pfam" id="PF01370"/>
    </source>
</evidence>
<evidence type="ECO:0000313" key="3">
    <source>
        <dbReference type="Proteomes" id="UP001418796"/>
    </source>
</evidence>
<dbReference type="Proteomes" id="UP001418796">
    <property type="component" value="Unassembled WGS sequence"/>
</dbReference>
<reference evidence="2 3" key="1">
    <citation type="submission" date="2024-03" db="EMBL/GenBank/DDBJ databases">
        <title>Bacilli Hybrid Assemblies.</title>
        <authorList>
            <person name="Kovac J."/>
        </authorList>
    </citation>
    <scope>NUCLEOTIDE SEQUENCE [LARGE SCALE GENOMIC DNA]</scope>
    <source>
        <strain evidence="2 3">FSL R7-0666</strain>
    </source>
</reference>
<sequence length="251" mass="28293">METIVLVGGTGTVGQALAKGLSSLYKVIILDLNDPKINQTNVYFQYANALSKNELIQHIPSNSAALINLLNTNTQNSLDETRFHEMTDLFFRSSYNVLQAAVEKQVPKVIFASSNHVTDRYEEEGKSQLKREITTDDVPKSKGLYGVLKYASEQLGMLFSEQKNLSVVNIRIGSFPKDASKQALIENKRLQHTLLTEQDLIQYFRLALESTRKTGTYYAVSDNEGKPWSTDGVEKELHFRSLRNAQDVLKE</sequence>
<dbReference type="Gene3D" id="3.40.50.720">
    <property type="entry name" value="NAD(P)-binding Rossmann-like Domain"/>
    <property type="match status" value="1"/>
</dbReference>
<dbReference type="Pfam" id="PF01370">
    <property type="entry name" value="Epimerase"/>
    <property type="match status" value="1"/>
</dbReference>
<dbReference type="PANTHER" id="PTHR43245">
    <property type="entry name" value="BIFUNCTIONAL POLYMYXIN RESISTANCE PROTEIN ARNA"/>
    <property type="match status" value="1"/>
</dbReference>
<feature type="domain" description="NAD-dependent epimerase/dehydratase" evidence="1">
    <location>
        <begin position="4"/>
        <end position="173"/>
    </location>
</feature>
<dbReference type="InterPro" id="IPR050177">
    <property type="entry name" value="Lipid_A_modif_metabolic_enz"/>
</dbReference>
<organism evidence="2 3">
    <name type="scientific">Alkalicoccobacillus gibsonii</name>
    <dbReference type="NCBI Taxonomy" id="79881"/>
    <lineage>
        <taxon>Bacteria</taxon>
        <taxon>Bacillati</taxon>
        <taxon>Bacillota</taxon>
        <taxon>Bacilli</taxon>
        <taxon>Bacillales</taxon>
        <taxon>Bacillaceae</taxon>
        <taxon>Alkalicoccobacillus</taxon>
    </lineage>
</organism>
<dbReference type="InterPro" id="IPR036291">
    <property type="entry name" value="NAD(P)-bd_dom_sf"/>
</dbReference>
<dbReference type="SUPFAM" id="SSF51735">
    <property type="entry name" value="NAD(P)-binding Rossmann-fold domains"/>
    <property type="match status" value="1"/>
</dbReference>
<dbReference type="EMBL" id="JBCITK010000001">
    <property type="protein sequence ID" value="MEN0645332.1"/>
    <property type="molecule type" value="Genomic_DNA"/>
</dbReference>
<name>A0ABU9VP25_9BACI</name>
<dbReference type="PANTHER" id="PTHR43245:SF55">
    <property type="entry name" value="NAD(P)-BINDING DOMAIN-CONTAINING PROTEIN"/>
    <property type="match status" value="1"/>
</dbReference>
<dbReference type="InterPro" id="IPR001509">
    <property type="entry name" value="Epimerase_deHydtase"/>
</dbReference>
<comment type="caution">
    <text evidence="2">The sequence shown here is derived from an EMBL/GenBank/DDBJ whole genome shotgun (WGS) entry which is preliminary data.</text>
</comment>
<gene>
    <name evidence="2" type="ORF">MKY91_19390</name>
</gene>
<protein>
    <submittedName>
        <fullName evidence="2">NAD(P)-dependent oxidoreductase</fullName>
    </submittedName>
</protein>